<dbReference type="CDD" id="cd00130">
    <property type="entry name" value="PAS"/>
    <property type="match status" value="1"/>
</dbReference>
<dbReference type="PRINTS" id="PR00038">
    <property type="entry name" value="HTHLUXR"/>
</dbReference>
<dbReference type="Gene3D" id="1.10.10.10">
    <property type="entry name" value="Winged helix-like DNA-binding domain superfamily/Winged helix DNA-binding domain"/>
    <property type="match status" value="1"/>
</dbReference>
<evidence type="ECO:0000256" key="1">
    <source>
        <dbReference type="ARBA" id="ARBA00023015"/>
    </source>
</evidence>
<dbReference type="CDD" id="cd06170">
    <property type="entry name" value="LuxR_C_like"/>
    <property type="match status" value="1"/>
</dbReference>
<evidence type="ECO:0000256" key="3">
    <source>
        <dbReference type="ARBA" id="ARBA00023163"/>
    </source>
</evidence>
<dbReference type="PROSITE" id="PS00622">
    <property type="entry name" value="HTH_LUXR_1"/>
    <property type="match status" value="1"/>
</dbReference>
<dbReference type="InterPro" id="IPR016032">
    <property type="entry name" value="Sig_transdc_resp-reg_C-effctor"/>
</dbReference>
<dbReference type="SMART" id="SM00421">
    <property type="entry name" value="HTH_LUXR"/>
    <property type="match status" value="1"/>
</dbReference>
<evidence type="ECO:0000259" key="4">
    <source>
        <dbReference type="PROSITE" id="PS50043"/>
    </source>
</evidence>
<accession>A0ABT2ER58</accession>
<dbReference type="InterPro" id="IPR036388">
    <property type="entry name" value="WH-like_DNA-bd_sf"/>
</dbReference>
<dbReference type="SUPFAM" id="SSF46894">
    <property type="entry name" value="C-terminal effector domain of the bipartite response regulators"/>
    <property type="match status" value="1"/>
</dbReference>
<keyword evidence="2" id="KW-0238">DNA-binding</keyword>
<keyword evidence="3" id="KW-0804">Transcription</keyword>
<sequence>MPRKKRVESICYDCLIRLAFEGLSTAIILTDEKCRLIFVNRAAHDVFGVSSSDVGRPIQQVLSDFSLLALWSEACQRDEPVMGLVRVIAPKERLLRVTVGVCRTRRGTLIGRALLACDVTEDRKVALEVTEELARTLLGRKSLSFNGQGQNLDALTPMEWRILKLLGKGLSNQEIANELTISLNTLRTHLKNIYRKLNLPNRNAAIAFAAQLHQRLPEVTVTLLGE</sequence>
<dbReference type="PANTHER" id="PTHR44688:SF16">
    <property type="entry name" value="DNA-BINDING TRANSCRIPTIONAL ACTIVATOR DEVR_DOSR"/>
    <property type="match status" value="1"/>
</dbReference>
<dbReference type="EMBL" id="JANUCP010000005">
    <property type="protein sequence ID" value="MCS3920450.1"/>
    <property type="molecule type" value="Genomic_DNA"/>
</dbReference>
<dbReference type="Pfam" id="PF13188">
    <property type="entry name" value="PAS_8"/>
    <property type="match status" value="1"/>
</dbReference>
<dbReference type="Gene3D" id="3.30.450.20">
    <property type="entry name" value="PAS domain"/>
    <property type="match status" value="1"/>
</dbReference>
<dbReference type="SUPFAM" id="SSF55785">
    <property type="entry name" value="PYP-like sensor domain (PAS domain)"/>
    <property type="match status" value="1"/>
</dbReference>
<protein>
    <submittedName>
        <fullName evidence="6">PAS domain S-box-containing protein</fullName>
    </submittedName>
</protein>
<organism evidence="6 7">
    <name type="scientific">Candidatus Fervidibacter sacchari</name>
    <dbReference type="NCBI Taxonomy" id="1448929"/>
    <lineage>
        <taxon>Bacteria</taxon>
        <taxon>Candidatus Fervidibacterota</taxon>
        <taxon>Candidatus Fervidibacter</taxon>
    </lineage>
</organism>
<dbReference type="NCBIfam" id="TIGR00229">
    <property type="entry name" value="sensory_box"/>
    <property type="match status" value="1"/>
</dbReference>
<dbReference type="InterPro" id="IPR000792">
    <property type="entry name" value="Tscrpt_reg_LuxR_C"/>
</dbReference>
<dbReference type="PROSITE" id="PS50112">
    <property type="entry name" value="PAS"/>
    <property type="match status" value="1"/>
</dbReference>
<comment type="caution">
    <text evidence="6">The sequence shown here is derived from an EMBL/GenBank/DDBJ whole genome shotgun (WGS) entry which is preliminary data.</text>
</comment>
<evidence type="ECO:0000259" key="5">
    <source>
        <dbReference type="PROSITE" id="PS50112"/>
    </source>
</evidence>
<evidence type="ECO:0000313" key="7">
    <source>
        <dbReference type="Proteomes" id="UP001204798"/>
    </source>
</evidence>
<feature type="domain" description="PAS" evidence="5">
    <location>
        <begin position="16"/>
        <end position="54"/>
    </location>
</feature>
<proteinExistence type="predicted"/>
<gene>
    <name evidence="6" type="ORF">M2350_002879</name>
</gene>
<evidence type="ECO:0000313" key="6">
    <source>
        <dbReference type="EMBL" id="MCS3920450.1"/>
    </source>
</evidence>
<name>A0ABT2ER58_9BACT</name>
<evidence type="ECO:0000256" key="2">
    <source>
        <dbReference type="ARBA" id="ARBA00023125"/>
    </source>
</evidence>
<keyword evidence="7" id="KW-1185">Reference proteome</keyword>
<keyword evidence="1" id="KW-0805">Transcription regulation</keyword>
<dbReference type="Proteomes" id="UP001204798">
    <property type="component" value="Unassembled WGS sequence"/>
</dbReference>
<feature type="domain" description="HTH luxR-type" evidence="4">
    <location>
        <begin position="148"/>
        <end position="213"/>
    </location>
</feature>
<dbReference type="PANTHER" id="PTHR44688">
    <property type="entry name" value="DNA-BINDING TRANSCRIPTIONAL ACTIVATOR DEVR_DOSR"/>
    <property type="match status" value="1"/>
</dbReference>
<dbReference type="RefSeq" id="WP_259099670.1">
    <property type="nucleotide sequence ID" value="NZ_CP130454.1"/>
</dbReference>
<dbReference type="InterPro" id="IPR035965">
    <property type="entry name" value="PAS-like_dom_sf"/>
</dbReference>
<dbReference type="Pfam" id="PF00196">
    <property type="entry name" value="GerE"/>
    <property type="match status" value="1"/>
</dbReference>
<reference evidence="6 7" key="1">
    <citation type="submission" date="2022-08" db="EMBL/GenBank/DDBJ databases">
        <title>Bacterial and archaeal communities from various locations to study Microbial Dark Matter (Phase II).</title>
        <authorList>
            <person name="Stepanauskas R."/>
        </authorList>
    </citation>
    <scope>NUCLEOTIDE SEQUENCE [LARGE SCALE GENOMIC DNA]</scope>
    <source>
        <strain evidence="6 7">PD1</strain>
    </source>
</reference>
<dbReference type="InterPro" id="IPR000014">
    <property type="entry name" value="PAS"/>
</dbReference>
<dbReference type="PROSITE" id="PS50043">
    <property type="entry name" value="HTH_LUXR_2"/>
    <property type="match status" value="1"/>
</dbReference>